<dbReference type="EMBL" id="JACXAE010000013">
    <property type="protein sequence ID" value="MBD2771226.1"/>
    <property type="molecule type" value="Genomic_DNA"/>
</dbReference>
<feature type="region of interest" description="Disordered" evidence="1">
    <location>
        <begin position="261"/>
        <end position="298"/>
    </location>
</feature>
<feature type="region of interest" description="Disordered" evidence="1">
    <location>
        <begin position="101"/>
        <end position="142"/>
    </location>
</feature>
<feature type="transmembrane region" description="Helical" evidence="2">
    <location>
        <begin position="170"/>
        <end position="194"/>
    </location>
</feature>
<keyword evidence="2" id="KW-0812">Transmembrane</keyword>
<feature type="compositionally biased region" description="Polar residues" evidence="1">
    <location>
        <begin position="101"/>
        <end position="119"/>
    </location>
</feature>
<keyword evidence="2" id="KW-0472">Membrane</keyword>
<name>A0A8J7C5V5_9CYAN</name>
<accession>A0A8J7C5V5</accession>
<dbReference type="RefSeq" id="WP_190825515.1">
    <property type="nucleotide sequence ID" value="NZ_CAWPPI010000013.1"/>
</dbReference>
<reference evidence="3" key="1">
    <citation type="submission" date="2020-09" db="EMBL/GenBank/DDBJ databases">
        <title>Iningainema tapete sp. nov. (Scytonemataceae, Cyanobacteria) from greenhouses in central Florida (USA) produces two types of nodularin with biosynthetic potential for microcystin-LR and anabaenopeptins.</title>
        <authorList>
            <person name="Berthold D.E."/>
            <person name="Lefler F.W."/>
            <person name="Huang I.-S."/>
            <person name="Abdulla H."/>
            <person name="Zimba P.V."/>
            <person name="Laughinghouse H.D. IV."/>
        </authorList>
    </citation>
    <scope>NUCLEOTIDE SEQUENCE</scope>
    <source>
        <strain evidence="3">BLCCT55</strain>
    </source>
</reference>
<sequence length="374" mass="40232">MSQNPLVNSNTQSSQTVLKPALTAALSSLEVQLDQELARYRRTRTGYKTLKGSSKIQPLSALSNACAPGAIAVTTGQSHPEIKINTQQAEPTKALEIISTPETQQQEQISQPSANTQIVPGNVVNGKSDAQPQTTPPEPDDYLESSEALLRSLAEEPKTDKTPTNSRHSLLSPLGIGSMLLLLLASLSLGYIAFHPKTLQLSFGWLFNRTPNNVASDDNAKEIQSNTKTVAEPQLTPIPKYPNLAKSELPEVKDPNDVVGLQPKAKPTPVNAVPPQQTPESSVAPLTTNTPAPPKPKPVVANAQIKPSSDGFYHIVTENKSEYAFAKAQKVVSDAYLSADGKLIFLGAVKNKEKAQQLLQDLQAQGIQARIHQP</sequence>
<evidence type="ECO:0000256" key="2">
    <source>
        <dbReference type="SAM" id="Phobius"/>
    </source>
</evidence>
<dbReference type="Proteomes" id="UP000629098">
    <property type="component" value="Unassembled WGS sequence"/>
</dbReference>
<evidence type="ECO:0008006" key="5">
    <source>
        <dbReference type="Google" id="ProtNLM"/>
    </source>
</evidence>
<gene>
    <name evidence="3" type="ORF">ICL16_03570</name>
</gene>
<evidence type="ECO:0000313" key="4">
    <source>
        <dbReference type="Proteomes" id="UP000629098"/>
    </source>
</evidence>
<organism evidence="3 4">
    <name type="scientific">Iningainema tapete BLCC-T55</name>
    <dbReference type="NCBI Taxonomy" id="2748662"/>
    <lineage>
        <taxon>Bacteria</taxon>
        <taxon>Bacillati</taxon>
        <taxon>Cyanobacteriota</taxon>
        <taxon>Cyanophyceae</taxon>
        <taxon>Nostocales</taxon>
        <taxon>Scytonemataceae</taxon>
        <taxon>Iningainema tapete</taxon>
    </lineage>
</organism>
<protein>
    <recommendedName>
        <fullName evidence="5">SPOR domain-containing protein</fullName>
    </recommendedName>
</protein>
<dbReference type="AlphaFoldDB" id="A0A8J7C5V5"/>
<proteinExistence type="predicted"/>
<evidence type="ECO:0000313" key="3">
    <source>
        <dbReference type="EMBL" id="MBD2771226.1"/>
    </source>
</evidence>
<comment type="caution">
    <text evidence="3">The sequence shown here is derived from an EMBL/GenBank/DDBJ whole genome shotgun (WGS) entry which is preliminary data.</text>
</comment>
<keyword evidence="2" id="KW-1133">Transmembrane helix</keyword>
<keyword evidence="4" id="KW-1185">Reference proteome</keyword>
<evidence type="ECO:0000256" key="1">
    <source>
        <dbReference type="SAM" id="MobiDB-lite"/>
    </source>
</evidence>